<evidence type="ECO:0000256" key="1">
    <source>
        <dbReference type="SAM" id="Phobius"/>
    </source>
</evidence>
<feature type="transmembrane region" description="Helical" evidence="1">
    <location>
        <begin position="179"/>
        <end position="212"/>
    </location>
</feature>
<feature type="transmembrane region" description="Helical" evidence="1">
    <location>
        <begin position="375"/>
        <end position="394"/>
    </location>
</feature>
<evidence type="ECO:0008006" key="3">
    <source>
        <dbReference type="Google" id="ProtNLM"/>
    </source>
</evidence>
<comment type="caution">
    <text evidence="2">The sequence shown here is derived from an EMBL/GenBank/DDBJ whole genome shotgun (WGS) entry which is preliminary data.</text>
</comment>
<keyword evidence="1" id="KW-1133">Transmembrane helix</keyword>
<dbReference type="EMBL" id="DTDR01000137">
    <property type="protein sequence ID" value="HGK64080.1"/>
    <property type="molecule type" value="Genomic_DNA"/>
</dbReference>
<keyword evidence="1" id="KW-0812">Transmembrane</keyword>
<name>A0A7V4E4E3_UNCW3</name>
<gene>
    <name evidence="2" type="ORF">ENU74_05775</name>
</gene>
<reference evidence="2" key="1">
    <citation type="journal article" date="2020" name="mSystems">
        <title>Genome- and Community-Level Interaction Insights into Carbon Utilization and Element Cycling Functions of Hydrothermarchaeota in Hydrothermal Sediment.</title>
        <authorList>
            <person name="Zhou Z."/>
            <person name="Liu Y."/>
            <person name="Xu W."/>
            <person name="Pan J."/>
            <person name="Luo Z.H."/>
            <person name="Li M."/>
        </authorList>
    </citation>
    <scope>NUCLEOTIDE SEQUENCE [LARGE SCALE GENOMIC DNA]</scope>
    <source>
        <strain evidence="2">SpSt-697</strain>
    </source>
</reference>
<feature type="transmembrane region" description="Helical" evidence="1">
    <location>
        <begin position="100"/>
        <end position="120"/>
    </location>
</feature>
<feature type="transmembrane region" description="Helical" evidence="1">
    <location>
        <begin position="318"/>
        <end position="337"/>
    </location>
</feature>
<feature type="transmembrane region" description="Helical" evidence="1">
    <location>
        <begin position="349"/>
        <end position="368"/>
    </location>
</feature>
<sequence>MALFLFYKNKKLKIEIDHILFFFFIIFGFFRFIPMFLNEAAPGGDITMHTYNTLLITIWQKIPEDYQPIFNMKGFGAQPQGFSILSAIFSFLGKIPPYKATFFLSCFTYFLLLGGFYALLRTRFDSQVAFLTASIITFFCRGHQNFYLWGGTPTILAFFFSLLSYYFFIKEIENPTLSFFRILLLAFLISAGFLTHFIPMAVFILISIVITLYKLITIANKRNLVVKIIFTGILIFIFSLPYFIVFKKVNTSEREWQVIFDWNVYLWKYEFLSQFIPHKLKFLWVFIKIIYTTGILPFILALMGMISLIKKKKFYEEIFLSFFTIITILCFNLFWKIKLTQIFYPERTSLYFLFPFGLLIGEFLSQLNQRSFKKYLLYFCLFLFFNLAILSPFLSKKGEKTFLKKIIRSLLAEEFYKYLFVKDNYSLTKNDLEAFLWIKNNCPDGIILTNYSDGGVWLPAILGRPSYLAHIVFNLFDEYEKFIKNTPVEEFKYLYIGSKNVGENIFFTKKILEKENKKVEKIYEKGGVSIYKIKEPSYFLERIFLHRLPN</sequence>
<accession>A0A7V4E4E3</accession>
<feature type="transmembrane region" description="Helical" evidence="1">
    <location>
        <begin position="146"/>
        <end position="167"/>
    </location>
</feature>
<proteinExistence type="predicted"/>
<keyword evidence="1" id="KW-0472">Membrane</keyword>
<feature type="transmembrane region" description="Helical" evidence="1">
    <location>
        <begin position="224"/>
        <end position="244"/>
    </location>
</feature>
<evidence type="ECO:0000313" key="2">
    <source>
        <dbReference type="EMBL" id="HGK64080.1"/>
    </source>
</evidence>
<organism evidence="2">
    <name type="scientific">candidate division WOR-3 bacterium</name>
    <dbReference type="NCBI Taxonomy" id="2052148"/>
    <lineage>
        <taxon>Bacteria</taxon>
        <taxon>Bacteria division WOR-3</taxon>
    </lineage>
</organism>
<protein>
    <recommendedName>
        <fullName evidence="3">Glycosyltransferase RgtA/B/C/D-like domain-containing protein</fullName>
    </recommendedName>
</protein>
<feature type="transmembrane region" description="Helical" evidence="1">
    <location>
        <begin position="20"/>
        <end position="37"/>
    </location>
</feature>
<dbReference type="AlphaFoldDB" id="A0A7V4E4E3"/>
<feature type="transmembrane region" description="Helical" evidence="1">
    <location>
        <begin position="282"/>
        <end position="306"/>
    </location>
</feature>